<dbReference type="InterPro" id="IPR029058">
    <property type="entry name" value="AB_hydrolase_fold"/>
</dbReference>
<accession>A0ABR0CM34</accession>
<keyword evidence="2" id="KW-0539">Nucleus</keyword>
<dbReference type="SUPFAM" id="SSF53474">
    <property type="entry name" value="alpha/beta-Hydrolases"/>
    <property type="match status" value="1"/>
</dbReference>
<evidence type="ECO:0000256" key="2">
    <source>
        <dbReference type="ARBA" id="ARBA00023242"/>
    </source>
</evidence>
<dbReference type="InterPro" id="IPR017395">
    <property type="entry name" value="Chlorophyllase-like"/>
</dbReference>
<dbReference type="InterPro" id="IPR038324">
    <property type="entry name" value="Rpb4/RPC9_sf"/>
</dbReference>
<dbReference type="Gene3D" id="3.40.50.1820">
    <property type="entry name" value="alpha/beta hydrolase"/>
    <property type="match status" value="1"/>
</dbReference>
<dbReference type="PANTHER" id="PTHR33428:SF2">
    <property type="entry name" value="CHLOROPHYLLASE-2"/>
    <property type="match status" value="1"/>
</dbReference>
<keyword evidence="5" id="KW-1185">Reference proteome</keyword>
<dbReference type="InterPro" id="IPR006590">
    <property type="entry name" value="RNA_pol_Rpb4/RPC9_core"/>
</dbReference>
<gene>
    <name evidence="4" type="ORF">RD792_017397</name>
</gene>
<dbReference type="PANTHER" id="PTHR33428">
    <property type="entry name" value="CHLOROPHYLLASE-2, CHLOROPLASTIC"/>
    <property type="match status" value="1"/>
</dbReference>
<protein>
    <recommendedName>
        <fullName evidence="3">RNA polymerase Rpb4/RPC9 core domain-containing protein</fullName>
    </recommendedName>
</protein>
<evidence type="ECO:0000313" key="4">
    <source>
        <dbReference type="EMBL" id="KAK4478119.1"/>
    </source>
</evidence>
<feature type="domain" description="RNA polymerase Rpb4/RPC9 core" evidence="3">
    <location>
        <begin position="319"/>
        <end position="437"/>
    </location>
</feature>
<proteinExistence type="predicted"/>
<dbReference type="InterPro" id="IPR010997">
    <property type="entry name" value="HRDC-like_sf"/>
</dbReference>
<dbReference type="Proteomes" id="UP001291926">
    <property type="component" value="Unassembled WGS sequence"/>
</dbReference>
<organism evidence="4 5">
    <name type="scientific">Penstemon davidsonii</name>
    <dbReference type="NCBI Taxonomy" id="160366"/>
    <lineage>
        <taxon>Eukaryota</taxon>
        <taxon>Viridiplantae</taxon>
        <taxon>Streptophyta</taxon>
        <taxon>Embryophyta</taxon>
        <taxon>Tracheophyta</taxon>
        <taxon>Spermatophyta</taxon>
        <taxon>Magnoliopsida</taxon>
        <taxon>eudicotyledons</taxon>
        <taxon>Gunneridae</taxon>
        <taxon>Pentapetalae</taxon>
        <taxon>asterids</taxon>
        <taxon>lamiids</taxon>
        <taxon>Lamiales</taxon>
        <taxon>Plantaginaceae</taxon>
        <taxon>Cheloneae</taxon>
        <taxon>Penstemon</taxon>
    </lineage>
</organism>
<dbReference type="Gene3D" id="1.20.1250.40">
    <property type="match status" value="1"/>
</dbReference>
<dbReference type="Pfam" id="PF03874">
    <property type="entry name" value="RNA_pol_Rpb4"/>
    <property type="match status" value="1"/>
</dbReference>
<evidence type="ECO:0000256" key="1">
    <source>
        <dbReference type="ARBA" id="ARBA00004123"/>
    </source>
</evidence>
<dbReference type="Pfam" id="PF07224">
    <property type="entry name" value="Chlorophyllase"/>
    <property type="match status" value="1"/>
</dbReference>
<name>A0ABR0CM34_9LAMI</name>
<dbReference type="EMBL" id="JAYDYQ010002688">
    <property type="protein sequence ID" value="KAK4478119.1"/>
    <property type="molecule type" value="Genomic_DNA"/>
</dbReference>
<sequence length="462" mass="51579">MWGRPISIRPNATEEINITAEIVNWLPKGLSNLLPPDVQPNLNKLGLAGHSRGGKVAFALSLHKPSTTSLHISALIGIDPVDGTDKGKQTPPPVLTYIPNSFHLDNTAVLVIGSGLGEVQRNRFFPPCAPCGVNHEDFYKECCEPAYYFVAKDYGHLDMLDDDTKGIRGKASYCLCKNGECRERMRRFVGGIVVAFLKAYLEGDERDILSVRDGHEMLPLELQKVEFKESERIRSQLTKFGFESVFAPIRSTSDPLTGLAHRCKRPKSLVIRRKLNLKRCELPPLTRAAAPPAFKPTARLPLLRSYFVIPPPRAAAVRRVTANAGALTNFEVLDLLRSRGAGRDPTRVIASVSPSEFKVYDYLEQTPASKQTREIVHEFVEECKTYDLAKAEILNVINIRPASGVEVFTIIEECESRLDEEKTEELVQTIARVLPPHRVKSDMEIEMDEEETVNGQQAEPVE</sequence>
<reference evidence="4 5" key="1">
    <citation type="journal article" date="2023" name="bioRxiv">
        <title>Genome report: Whole genome sequence and annotation of Penstemon davidsonii.</title>
        <authorList>
            <person name="Ostevik K.L."/>
            <person name="Alabady M."/>
            <person name="Zhang M."/>
            <person name="Rausher M.D."/>
        </authorList>
    </citation>
    <scope>NUCLEOTIDE SEQUENCE [LARGE SCALE GENOMIC DNA]</scope>
    <source>
        <strain evidence="4">DNT005</strain>
        <tissue evidence="4">Whole leaf</tissue>
    </source>
</reference>
<evidence type="ECO:0000313" key="5">
    <source>
        <dbReference type="Proteomes" id="UP001291926"/>
    </source>
</evidence>
<evidence type="ECO:0000259" key="3">
    <source>
        <dbReference type="SMART" id="SM00657"/>
    </source>
</evidence>
<dbReference type="SMART" id="SM00657">
    <property type="entry name" value="RPOL4c"/>
    <property type="match status" value="1"/>
</dbReference>
<dbReference type="InterPro" id="IPR005574">
    <property type="entry name" value="Rpb4/RPC9"/>
</dbReference>
<dbReference type="SUPFAM" id="SSF47819">
    <property type="entry name" value="HRDC-like"/>
    <property type="match status" value="1"/>
</dbReference>
<comment type="caution">
    <text evidence="4">The sequence shown here is derived from an EMBL/GenBank/DDBJ whole genome shotgun (WGS) entry which is preliminary data.</text>
</comment>
<comment type="subcellular location">
    <subcellularLocation>
        <location evidence="1">Nucleus</location>
    </subcellularLocation>
</comment>